<organism evidence="2">
    <name type="scientific">Medicago truncatula</name>
    <name type="common">Barrel medic</name>
    <name type="synonym">Medicago tribuloides</name>
    <dbReference type="NCBI Taxonomy" id="3880"/>
    <lineage>
        <taxon>Eukaryota</taxon>
        <taxon>Viridiplantae</taxon>
        <taxon>Streptophyta</taxon>
        <taxon>Embryophyta</taxon>
        <taxon>Tracheophyta</taxon>
        <taxon>Spermatophyta</taxon>
        <taxon>Magnoliopsida</taxon>
        <taxon>eudicotyledons</taxon>
        <taxon>Gunneridae</taxon>
        <taxon>Pentapetalae</taxon>
        <taxon>rosids</taxon>
        <taxon>fabids</taxon>
        <taxon>Fabales</taxon>
        <taxon>Fabaceae</taxon>
        <taxon>Papilionoideae</taxon>
        <taxon>50 kb inversion clade</taxon>
        <taxon>NPAAA clade</taxon>
        <taxon>Hologalegina</taxon>
        <taxon>IRL clade</taxon>
        <taxon>Trifolieae</taxon>
        <taxon>Medicago</taxon>
    </lineage>
</organism>
<evidence type="ECO:0000313" key="2">
    <source>
        <dbReference type="EMBL" id="RHN76484.1"/>
    </source>
</evidence>
<keyword evidence="1" id="KW-1133">Transmembrane helix</keyword>
<accession>A0A396JH58</accession>
<dbReference type="EMBL" id="PSQE01000002">
    <property type="protein sequence ID" value="RHN76484.1"/>
    <property type="molecule type" value="Genomic_DNA"/>
</dbReference>
<dbReference type="Gramene" id="rna12817">
    <property type="protein sequence ID" value="RHN76484.1"/>
    <property type="gene ID" value="gene12817"/>
</dbReference>
<dbReference type="Proteomes" id="UP000265566">
    <property type="component" value="Chromosome 2"/>
</dbReference>
<dbReference type="AlphaFoldDB" id="A0A396JH58"/>
<protein>
    <recommendedName>
        <fullName evidence="3">Transmembrane protein</fullName>
    </recommendedName>
</protein>
<sequence length="80" mass="9690">MFMLFDREYTKKCMDEHEQGIRLSHPHPWSFLSLIILLQLPLLLYYIVEFMLWKSLGLNYVAAIELENDIRFVCFLCFEL</sequence>
<reference evidence="2" key="1">
    <citation type="journal article" date="2018" name="Nat. Plants">
        <title>Whole-genome landscape of Medicago truncatula symbiotic genes.</title>
        <authorList>
            <person name="Pecrix Y."/>
            <person name="Gamas P."/>
            <person name="Carrere S."/>
        </authorList>
    </citation>
    <scope>NUCLEOTIDE SEQUENCE</scope>
    <source>
        <tissue evidence="2">Leaves</tissue>
    </source>
</reference>
<evidence type="ECO:0008006" key="3">
    <source>
        <dbReference type="Google" id="ProtNLM"/>
    </source>
</evidence>
<feature type="transmembrane region" description="Helical" evidence="1">
    <location>
        <begin position="29"/>
        <end position="48"/>
    </location>
</feature>
<name>A0A396JH58_MEDTR</name>
<comment type="caution">
    <text evidence="2">The sequence shown here is derived from an EMBL/GenBank/DDBJ whole genome shotgun (WGS) entry which is preliminary data.</text>
</comment>
<keyword evidence="1" id="KW-0812">Transmembrane</keyword>
<keyword evidence="1" id="KW-0472">Membrane</keyword>
<gene>
    <name evidence="2" type="ORF">MtrunA17_Chr2g0332651</name>
</gene>
<evidence type="ECO:0000256" key="1">
    <source>
        <dbReference type="SAM" id="Phobius"/>
    </source>
</evidence>
<proteinExistence type="predicted"/>